<name>A0A1Z5JIE0_FISSO</name>
<keyword evidence="3 7" id="KW-0812">Transmembrane</keyword>
<feature type="transmembrane region" description="Helical" evidence="7">
    <location>
        <begin position="201"/>
        <end position="221"/>
    </location>
</feature>
<evidence type="ECO:0000256" key="1">
    <source>
        <dbReference type="ARBA" id="ARBA00004141"/>
    </source>
</evidence>
<feature type="transmembrane region" description="Helical" evidence="7">
    <location>
        <begin position="98"/>
        <end position="118"/>
    </location>
</feature>
<evidence type="ECO:0000256" key="5">
    <source>
        <dbReference type="ARBA" id="ARBA00023136"/>
    </source>
</evidence>
<dbReference type="AlphaFoldDB" id="A0A1Z5JIE0"/>
<dbReference type="InParanoid" id="A0A1Z5JIE0"/>
<evidence type="ECO:0000256" key="7">
    <source>
        <dbReference type="RuleBase" id="RU079119"/>
    </source>
</evidence>
<dbReference type="InterPro" id="IPR039859">
    <property type="entry name" value="PFA4/ZDH16/20/ERF2-like"/>
</dbReference>
<gene>
    <name evidence="9" type="ORF">FisN_30Lh047</name>
</gene>
<evidence type="ECO:0000256" key="2">
    <source>
        <dbReference type="ARBA" id="ARBA00022679"/>
    </source>
</evidence>
<comment type="caution">
    <text evidence="9">The sequence shown here is derived from an EMBL/GenBank/DDBJ whole genome shotgun (WGS) entry which is preliminary data.</text>
</comment>
<dbReference type="PANTHER" id="PTHR12246">
    <property type="entry name" value="PALMITOYLTRANSFERASE ZDHHC16"/>
    <property type="match status" value="1"/>
</dbReference>
<comment type="catalytic activity">
    <reaction evidence="7">
        <text>L-cysteinyl-[protein] + hexadecanoyl-CoA = S-hexadecanoyl-L-cysteinyl-[protein] + CoA</text>
        <dbReference type="Rhea" id="RHEA:36683"/>
        <dbReference type="Rhea" id="RHEA-COMP:10131"/>
        <dbReference type="Rhea" id="RHEA-COMP:11032"/>
        <dbReference type="ChEBI" id="CHEBI:29950"/>
        <dbReference type="ChEBI" id="CHEBI:57287"/>
        <dbReference type="ChEBI" id="CHEBI:57379"/>
        <dbReference type="ChEBI" id="CHEBI:74151"/>
        <dbReference type="EC" id="2.3.1.225"/>
    </reaction>
</comment>
<protein>
    <recommendedName>
        <fullName evidence="7">Palmitoyltransferase</fullName>
        <ecNumber evidence="7">2.3.1.225</ecNumber>
    </recommendedName>
</protein>
<keyword evidence="6 7" id="KW-0012">Acyltransferase</keyword>
<keyword evidence="5 7" id="KW-0472">Membrane</keyword>
<dbReference type="Proteomes" id="UP000198406">
    <property type="component" value="Unassembled WGS sequence"/>
</dbReference>
<comment type="similarity">
    <text evidence="7">Belongs to the DHHC palmitoyltransferase family.</text>
</comment>
<keyword evidence="4 7" id="KW-1133">Transmembrane helix</keyword>
<evidence type="ECO:0000313" key="10">
    <source>
        <dbReference type="Proteomes" id="UP000198406"/>
    </source>
</evidence>
<keyword evidence="10" id="KW-1185">Reference proteome</keyword>
<evidence type="ECO:0000313" key="9">
    <source>
        <dbReference type="EMBL" id="GAX13759.1"/>
    </source>
</evidence>
<dbReference type="PROSITE" id="PS50216">
    <property type="entry name" value="DHHC"/>
    <property type="match status" value="1"/>
</dbReference>
<proteinExistence type="inferred from homology"/>
<dbReference type="EMBL" id="BDSP01000073">
    <property type="protein sequence ID" value="GAX13759.1"/>
    <property type="molecule type" value="Genomic_DNA"/>
</dbReference>
<dbReference type="EC" id="2.3.1.225" evidence="7"/>
<accession>A0A1Z5JIE0</accession>
<comment type="domain">
    <text evidence="7">The DHHC domain is required for palmitoyltransferase activity.</text>
</comment>
<evidence type="ECO:0000256" key="4">
    <source>
        <dbReference type="ARBA" id="ARBA00022989"/>
    </source>
</evidence>
<feature type="transmembrane region" description="Helical" evidence="7">
    <location>
        <begin position="249"/>
        <end position="271"/>
    </location>
</feature>
<dbReference type="GO" id="GO:0019706">
    <property type="term" value="F:protein-cysteine S-palmitoyltransferase activity"/>
    <property type="evidence" value="ECO:0007669"/>
    <property type="project" value="UniProtKB-EC"/>
</dbReference>
<sequence length="361" mass="40321">MSSTEPFRRGKPLPKPETRLVEDGGERIVKRATVRRQFCGTGPFDRHWLNLDCCGLFCALCTYALHAYGVYAVCWILLPPWMGVTGEDGIRHMSLLGRFHEVVFCAIALFAVISHFMAMTTDPGAVPPDAKPLPEEQPSQQEEAIGLLAVPVPPTKKLCRRCRSFKPQRAHHCSVCRRCIIKMDHHCPWVNNCVGIGNHKYFLLFVFYTMLSCIYSLALLISRFATCHAVRGTGKAIRHYSCLDHPTQLVNILGLLIEAVLFGMFTSCMIFDQWDVIFSKLTHIDRIKGQTVSGALAGVAEVFGVGTHGDGTRCRMDWLSPFAKACFPAHVRDEVLGFCRPVSQRTPPSTEMTPVVAEQII</sequence>
<dbReference type="OrthoDB" id="331948at2759"/>
<dbReference type="GO" id="GO:0016020">
    <property type="term" value="C:membrane"/>
    <property type="evidence" value="ECO:0007669"/>
    <property type="project" value="UniProtKB-SubCell"/>
</dbReference>
<organism evidence="9 10">
    <name type="scientific">Fistulifera solaris</name>
    <name type="common">Oleaginous diatom</name>
    <dbReference type="NCBI Taxonomy" id="1519565"/>
    <lineage>
        <taxon>Eukaryota</taxon>
        <taxon>Sar</taxon>
        <taxon>Stramenopiles</taxon>
        <taxon>Ochrophyta</taxon>
        <taxon>Bacillariophyta</taxon>
        <taxon>Bacillariophyceae</taxon>
        <taxon>Bacillariophycidae</taxon>
        <taxon>Naviculales</taxon>
        <taxon>Naviculaceae</taxon>
        <taxon>Fistulifera</taxon>
    </lineage>
</organism>
<feature type="domain" description="Palmitoyltransferase DHHC" evidence="8">
    <location>
        <begin position="155"/>
        <end position="289"/>
    </location>
</feature>
<comment type="subcellular location">
    <subcellularLocation>
        <location evidence="1">Membrane</location>
        <topology evidence="1">Multi-pass membrane protein</topology>
    </subcellularLocation>
</comment>
<dbReference type="InterPro" id="IPR001594">
    <property type="entry name" value="Palmitoyltrfase_DHHC"/>
</dbReference>
<evidence type="ECO:0000259" key="8">
    <source>
        <dbReference type="Pfam" id="PF01529"/>
    </source>
</evidence>
<dbReference type="Pfam" id="PF01529">
    <property type="entry name" value="DHHC"/>
    <property type="match status" value="1"/>
</dbReference>
<keyword evidence="2 7" id="KW-0808">Transferase</keyword>
<evidence type="ECO:0000256" key="3">
    <source>
        <dbReference type="ARBA" id="ARBA00022692"/>
    </source>
</evidence>
<evidence type="ECO:0000256" key="6">
    <source>
        <dbReference type="ARBA" id="ARBA00023315"/>
    </source>
</evidence>
<feature type="transmembrane region" description="Helical" evidence="7">
    <location>
        <begin position="56"/>
        <end position="78"/>
    </location>
</feature>
<reference evidence="9 10" key="1">
    <citation type="journal article" date="2015" name="Plant Cell">
        <title>Oil accumulation by the oleaginous diatom Fistulifera solaris as revealed by the genome and transcriptome.</title>
        <authorList>
            <person name="Tanaka T."/>
            <person name="Maeda Y."/>
            <person name="Veluchamy A."/>
            <person name="Tanaka M."/>
            <person name="Abida H."/>
            <person name="Marechal E."/>
            <person name="Bowler C."/>
            <person name="Muto M."/>
            <person name="Sunaga Y."/>
            <person name="Tanaka M."/>
            <person name="Yoshino T."/>
            <person name="Taniguchi T."/>
            <person name="Fukuda Y."/>
            <person name="Nemoto M."/>
            <person name="Matsumoto M."/>
            <person name="Wong P.S."/>
            <person name="Aburatani S."/>
            <person name="Fujibuchi W."/>
        </authorList>
    </citation>
    <scope>NUCLEOTIDE SEQUENCE [LARGE SCALE GENOMIC DNA]</scope>
    <source>
        <strain evidence="9 10">JPCC DA0580</strain>
    </source>
</reference>